<dbReference type="Proteomes" id="UP000239720">
    <property type="component" value="Unassembled WGS sequence"/>
</dbReference>
<dbReference type="EMBL" id="CP025197">
    <property type="protein sequence ID" value="AUG57243.1"/>
    <property type="molecule type" value="Genomic_DNA"/>
</dbReference>
<protein>
    <submittedName>
        <fullName evidence="1">YbbR-like protein</fullName>
    </submittedName>
</protein>
<evidence type="ECO:0000313" key="4">
    <source>
        <dbReference type="Proteomes" id="UP000239720"/>
    </source>
</evidence>
<evidence type="ECO:0000313" key="2">
    <source>
        <dbReference type="EMBL" id="PQQ67220.1"/>
    </source>
</evidence>
<dbReference type="AlphaFoldDB" id="A0A2K9EH35"/>
<dbReference type="Gene3D" id="2.170.120.40">
    <property type="entry name" value="YbbR-like domain"/>
    <property type="match status" value="2"/>
</dbReference>
<keyword evidence="3" id="KW-1185">Reference proteome</keyword>
<reference evidence="2 4" key="2">
    <citation type="journal article" date="2018" name="Syst. Appl. Microbiol.">
        <title>Characterization and high-quality draft genome sequence of Herbivorax saccincola A7, an anaerobic, alkaliphilic, thermophilic, cellulolytic, and xylanolytic bacterium.</title>
        <authorList>
            <person name="Aikawa S."/>
            <person name="Baramee S."/>
            <person name="Sermsathanaswadi J."/>
            <person name="Thianheng P."/>
            <person name="Tachaapaikoon C."/>
            <person name="Shikata A."/>
            <person name="Waeonukul R."/>
            <person name="Pason P."/>
            <person name="Ratanakhanokchai K."/>
            <person name="Kosugi A."/>
        </authorList>
    </citation>
    <scope>NUCLEOTIDE SEQUENCE [LARGE SCALE GENOMIC DNA]</scope>
    <source>
        <strain evidence="2 4">A7</strain>
    </source>
</reference>
<dbReference type="InterPro" id="IPR012505">
    <property type="entry name" value="YbbR"/>
</dbReference>
<dbReference type="PANTHER" id="PTHR37804:SF1">
    <property type="entry name" value="CDAA REGULATORY PROTEIN CDAR"/>
    <property type="match status" value="1"/>
</dbReference>
<organism evidence="1 3">
    <name type="scientific">Acetivibrio saccincola</name>
    <dbReference type="NCBI Taxonomy" id="1677857"/>
    <lineage>
        <taxon>Bacteria</taxon>
        <taxon>Bacillati</taxon>
        <taxon>Bacillota</taxon>
        <taxon>Clostridia</taxon>
        <taxon>Eubacteriales</taxon>
        <taxon>Oscillospiraceae</taxon>
        <taxon>Acetivibrio</taxon>
    </lineage>
</organism>
<dbReference type="OrthoDB" id="2111604at2"/>
<dbReference type="Proteomes" id="UP000233534">
    <property type="component" value="Chromosome"/>
</dbReference>
<dbReference type="Gene3D" id="2.170.120.30">
    <property type="match status" value="2"/>
</dbReference>
<gene>
    <name evidence="2" type="ORF">B9R14_10980</name>
    <name evidence="1" type="ORF">HVS_06585</name>
</gene>
<dbReference type="PANTHER" id="PTHR37804">
    <property type="entry name" value="CDAA REGULATORY PROTEIN CDAR"/>
    <property type="match status" value="1"/>
</dbReference>
<sequence>MSRLFEKDIGIKIISLFFAVVLWFFVLDSSNPVISYDFNIPLKIENEESLKEKGFVIVNKNFPRNISVSVKGRQNKISTLDVNDIEAIIDLEKIDDVKTKSLHVDVYIHKEGFSIESITPGVVNFELEKVEKNSFPVNIVIEGKPKENYKLIGVSSTPETIFVEATDSVVNSIGEIKVFVDISNITSEMVIQKECVVYDVNGEVLEDEELIFNVNVEVEMAKEVPIVPVVKGKPARNYIDGVHKVSPDKALITGPPDIIEWIDNVKTQEIDIENANQSVTKTVELNIPEGVRLIETPENVYVDVVIEKVAVREFTIKSWDIAIENAVIDGSLIYEIPGTDINISIEGRKEELDRISVENLKPSIDVEGLKEGRHKRTLKVVLPRTVDLLEDYEVEVIIEKKEDLDEG</sequence>
<evidence type="ECO:0000313" key="3">
    <source>
        <dbReference type="Proteomes" id="UP000233534"/>
    </source>
</evidence>
<dbReference type="InterPro" id="IPR053154">
    <property type="entry name" value="c-di-AMP_regulator"/>
</dbReference>
<proteinExistence type="predicted"/>
<dbReference type="RefSeq" id="WP_101300384.1">
    <property type="nucleotide sequence ID" value="NZ_CP025197.1"/>
</dbReference>
<name>A0A2K9EH35_9FIRM</name>
<dbReference type="Pfam" id="PF07949">
    <property type="entry name" value="YbbR"/>
    <property type="match status" value="2"/>
</dbReference>
<evidence type="ECO:0000313" key="1">
    <source>
        <dbReference type="EMBL" id="AUG57243.1"/>
    </source>
</evidence>
<dbReference type="KEGG" id="hsc:HVS_06585"/>
<accession>A0A2K9EH35</accession>
<dbReference type="EMBL" id="NEMB01000003">
    <property type="protein sequence ID" value="PQQ67220.1"/>
    <property type="molecule type" value="Genomic_DNA"/>
</dbReference>
<reference evidence="1 3" key="1">
    <citation type="submission" date="2017-12" db="EMBL/GenBank/DDBJ databases">
        <title>Complete genome sequence of Herbivorax saccincola GGR1, a novel Cellulosome-producing hydrolytic bacterium in a thermophilic biogas plant, established by Illumina and Nanopore MinION sequencing.</title>
        <authorList>
            <person name="Pechtl A."/>
            <person name="Ruckert C."/>
            <person name="Koeck D.E."/>
            <person name="Maus I."/>
            <person name="Winkler A."/>
            <person name="Kalinowski J."/>
            <person name="Puhler A."/>
            <person name="Schwarz W.W."/>
            <person name="Zverlov V.V."/>
            <person name="Schluter A."/>
            <person name="Liebl W."/>
        </authorList>
    </citation>
    <scope>NUCLEOTIDE SEQUENCE [LARGE SCALE GENOMIC DNA]</scope>
    <source>
        <strain evidence="1">GGR1</strain>
        <strain evidence="3">SR1</strain>
    </source>
</reference>